<evidence type="ECO:0000313" key="16">
    <source>
        <dbReference type="Proteomes" id="UP000076925"/>
    </source>
</evidence>
<dbReference type="InterPro" id="IPR050428">
    <property type="entry name" value="TCS_sensor_his_kinase"/>
</dbReference>
<dbReference type="Pfam" id="PF00672">
    <property type="entry name" value="HAMP"/>
    <property type="match status" value="1"/>
</dbReference>
<sequence>MEQSKLVKAYRWYRVFFGARARILLSYVLLMTCSIVGSVFIIRQVLLAQMESRIEKSLLQEKEEFQQLVNGRNPMTGKPFGDDITAIFDTYISRNVPDENEFFIALLNGQFYNSDPKALPDSLQPGSEILKLWAQFTKPHKSETVTSKETFKYLVEPIVRGKTHGVIVVVHTTTFEHQQVNNEILDITQVSFAVLVVASLLAWLVAGRVLAPLRLLADTARSITDFDLTQRISVKGSDEIAELSITFNEMLDRLQGAFKSQRHFINDAGHELRTPITIIQGHLELMGDDPEERRETKEIVMDELNRMHRLVNDLLLLAKTEQPNFLNLETVETDWLTEELYAKAKALANRNWCLEHKGTGRIIADRQRLTQAIMNLAQNATQHTTENDIISIGSAMGRNEACFWVRDTGVGIALKDQQRIFERFARTADSRRRRVEGSGLGLAIVRAIAEAHGGQVKLTSQPGGGSTFTIVIPLEPPQEILASELNSY</sequence>
<evidence type="ECO:0000256" key="11">
    <source>
        <dbReference type="ARBA" id="ARBA00055745"/>
    </source>
</evidence>
<keyword evidence="8 12" id="KW-1133">Transmembrane helix</keyword>
<dbReference type="GO" id="GO:0000155">
    <property type="term" value="F:phosphorelay sensor kinase activity"/>
    <property type="evidence" value="ECO:0007669"/>
    <property type="project" value="InterPro"/>
</dbReference>
<dbReference type="CDD" id="cd06225">
    <property type="entry name" value="HAMP"/>
    <property type="match status" value="1"/>
</dbReference>
<dbReference type="Pfam" id="PF02518">
    <property type="entry name" value="HATPase_c"/>
    <property type="match status" value="1"/>
</dbReference>
<keyword evidence="16" id="KW-1185">Reference proteome</keyword>
<dbReference type="EC" id="2.7.13.3" evidence="3"/>
<evidence type="ECO:0000256" key="9">
    <source>
        <dbReference type="ARBA" id="ARBA00023012"/>
    </source>
</evidence>
<dbReference type="STRING" id="128403.WA1_35595"/>
<evidence type="ECO:0000256" key="3">
    <source>
        <dbReference type="ARBA" id="ARBA00012438"/>
    </source>
</evidence>
<feature type="domain" description="HAMP" evidence="14">
    <location>
        <begin position="207"/>
        <end position="259"/>
    </location>
</feature>
<evidence type="ECO:0000256" key="12">
    <source>
        <dbReference type="SAM" id="Phobius"/>
    </source>
</evidence>
<keyword evidence="5" id="KW-0808">Transferase</keyword>
<dbReference type="CDD" id="cd00075">
    <property type="entry name" value="HATPase"/>
    <property type="match status" value="1"/>
</dbReference>
<dbReference type="SMART" id="SM00304">
    <property type="entry name" value="HAMP"/>
    <property type="match status" value="1"/>
</dbReference>
<dbReference type="Gene3D" id="1.10.287.130">
    <property type="match status" value="1"/>
</dbReference>
<feature type="domain" description="Histidine kinase" evidence="13">
    <location>
        <begin position="267"/>
        <end position="476"/>
    </location>
</feature>
<dbReference type="PROSITE" id="PS50109">
    <property type="entry name" value="HIS_KIN"/>
    <property type="match status" value="1"/>
</dbReference>
<protein>
    <recommendedName>
        <fullName evidence="3">histidine kinase</fullName>
        <ecNumber evidence="3">2.7.13.3</ecNumber>
    </recommendedName>
</protein>
<comment type="subcellular location">
    <subcellularLocation>
        <location evidence="2">Membrane</location>
    </subcellularLocation>
</comment>
<dbReference type="Gene3D" id="3.30.565.10">
    <property type="entry name" value="Histidine kinase-like ATPase, C-terminal domain"/>
    <property type="match status" value="1"/>
</dbReference>
<evidence type="ECO:0000256" key="2">
    <source>
        <dbReference type="ARBA" id="ARBA00004370"/>
    </source>
</evidence>
<reference evidence="15 16" key="1">
    <citation type="journal article" date="2013" name="Genome Biol. Evol.">
        <title>Genomes of Stigonematalean cyanobacteria (subsection V) and the evolution of oxygenic photosynthesis from prokaryotes to plastids.</title>
        <authorList>
            <person name="Dagan T."/>
            <person name="Roettger M."/>
            <person name="Stucken K."/>
            <person name="Landan G."/>
            <person name="Koch R."/>
            <person name="Major P."/>
            <person name="Gould S.B."/>
            <person name="Goremykin V.V."/>
            <person name="Rippka R."/>
            <person name="Tandeau de Marsac N."/>
            <person name="Gugger M."/>
            <person name="Lockhart P.J."/>
            <person name="Allen J.F."/>
            <person name="Brune I."/>
            <person name="Maus I."/>
            <person name="Puhler A."/>
            <person name="Martin W.F."/>
        </authorList>
    </citation>
    <scope>NUCLEOTIDE SEQUENCE [LARGE SCALE GENOMIC DNA]</scope>
    <source>
        <strain evidence="15 16">PCC 7110</strain>
    </source>
</reference>
<dbReference type="SUPFAM" id="SSF47384">
    <property type="entry name" value="Homodimeric domain of signal transducing histidine kinase"/>
    <property type="match status" value="1"/>
</dbReference>
<comment type="catalytic activity">
    <reaction evidence="1">
        <text>ATP + protein L-histidine = ADP + protein N-phospho-L-histidine.</text>
        <dbReference type="EC" id="2.7.13.3"/>
    </reaction>
</comment>
<evidence type="ECO:0000256" key="7">
    <source>
        <dbReference type="ARBA" id="ARBA00022777"/>
    </source>
</evidence>
<dbReference type="SUPFAM" id="SSF158472">
    <property type="entry name" value="HAMP domain-like"/>
    <property type="match status" value="1"/>
</dbReference>
<dbReference type="InterPro" id="IPR003594">
    <property type="entry name" value="HATPase_dom"/>
</dbReference>
<dbReference type="GO" id="GO:0005886">
    <property type="term" value="C:plasma membrane"/>
    <property type="evidence" value="ECO:0007669"/>
    <property type="project" value="TreeGrafter"/>
</dbReference>
<evidence type="ECO:0000256" key="5">
    <source>
        <dbReference type="ARBA" id="ARBA00022679"/>
    </source>
</evidence>
<dbReference type="SMART" id="SM00387">
    <property type="entry name" value="HATPase_c"/>
    <property type="match status" value="1"/>
</dbReference>
<dbReference type="Pfam" id="PF00512">
    <property type="entry name" value="HisKA"/>
    <property type="match status" value="1"/>
</dbReference>
<dbReference type="CDD" id="cd00082">
    <property type="entry name" value="HisKA"/>
    <property type="match status" value="1"/>
</dbReference>
<dbReference type="Proteomes" id="UP000076925">
    <property type="component" value="Unassembled WGS sequence"/>
</dbReference>
<feature type="transmembrane region" description="Helical" evidence="12">
    <location>
        <begin position="21"/>
        <end position="42"/>
    </location>
</feature>
<keyword evidence="9" id="KW-0902">Two-component regulatory system</keyword>
<dbReference type="SMART" id="SM00388">
    <property type="entry name" value="HisKA"/>
    <property type="match status" value="1"/>
</dbReference>
<dbReference type="PRINTS" id="PR00344">
    <property type="entry name" value="BCTRLSENSOR"/>
</dbReference>
<dbReference type="InterPro" id="IPR004358">
    <property type="entry name" value="Sig_transdc_His_kin-like_C"/>
</dbReference>
<evidence type="ECO:0000313" key="15">
    <source>
        <dbReference type="EMBL" id="KYC38516.1"/>
    </source>
</evidence>
<name>A0A139X1I1_9CYAN</name>
<comment type="function">
    <text evidence="11">Photoreceptor which exists in two forms that are reversibly interconvertible by light: the R form that absorbs maximally in the red region of the spectrum and the FR form that absorbs maximally in the far-red region.</text>
</comment>
<comment type="caution">
    <text evidence="15">The sequence shown here is derived from an EMBL/GenBank/DDBJ whole genome shotgun (WGS) entry which is preliminary data.</text>
</comment>
<accession>A0A139X1I1</accession>
<dbReference type="AlphaFoldDB" id="A0A139X1I1"/>
<dbReference type="InterPro" id="IPR036097">
    <property type="entry name" value="HisK_dim/P_sf"/>
</dbReference>
<evidence type="ECO:0000256" key="4">
    <source>
        <dbReference type="ARBA" id="ARBA00022553"/>
    </source>
</evidence>
<evidence type="ECO:0000259" key="13">
    <source>
        <dbReference type="PROSITE" id="PS50109"/>
    </source>
</evidence>
<proteinExistence type="predicted"/>
<dbReference type="InterPro" id="IPR003660">
    <property type="entry name" value="HAMP_dom"/>
</dbReference>
<evidence type="ECO:0000256" key="6">
    <source>
        <dbReference type="ARBA" id="ARBA00022692"/>
    </source>
</evidence>
<organism evidence="15 16">
    <name type="scientific">Scytonema hofmannii PCC 7110</name>
    <dbReference type="NCBI Taxonomy" id="128403"/>
    <lineage>
        <taxon>Bacteria</taxon>
        <taxon>Bacillati</taxon>
        <taxon>Cyanobacteriota</taxon>
        <taxon>Cyanophyceae</taxon>
        <taxon>Nostocales</taxon>
        <taxon>Scytonemataceae</taxon>
        <taxon>Scytonema</taxon>
    </lineage>
</organism>
<dbReference type="InterPro" id="IPR036890">
    <property type="entry name" value="HATPase_C_sf"/>
</dbReference>
<dbReference type="InterPro" id="IPR003661">
    <property type="entry name" value="HisK_dim/P_dom"/>
</dbReference>
<evidence type="ECO:0000256" key="1">
    <source>
        <dbReference type="ARBA" id="ARBA00000085"/>
    </source>
</evidence>
<evidence type="ECO:0000256" key="8">
    <source>
        <dbReference type="ARBA" id="ARBA00022989"/>
    </source>
</evidence>
<dbReference type="PANTHER" id="PTHR45436">
    <property type="entry name" value="SENSOR HISTIDINE KINASE YKOH"/>
    <property type="match status" value="1"/>
</dbReference>
<dbReference type="FunFam" id="1.10.287.130:FF:000001">
    <property type="entry name" value="Two-component sensor histidine kinase"/>
    <property type="match status" value="1"/>
</dbReference>
<keyword evidence="4" id="KW-0597">Phosphoprotein</keyword>
<dbReference type="Gene3D" id="6.10.340.10">
    <property type="match status" value="1"/>
</dbReference>
<dbReference type="SUPFAM" id="SSF55874">
    <property type="entry name" value="ATPase domain of HSP90 chaperone/DNA topoisomerase II/histidine kinase"/>
    <property type="match status" value="1"/>
</dbReference>
<dbReference type="InterPro" id="IPR005467">
    <property type="entry name" value="His_kinase_dom"/>
</dbReference>
<dbReference type="EMBL" id="ANNX02000040">
    <property type="protein sequence ID" value="KYC38516.1"/>
    <property type="molecule type" value="Genomic_DNA"/>
</dbReference>
<keyword evidence="10 12" id="KW-0472">Membrane</keyword>
<evidence type="ECO:0000256" key="10">
    <source>
        <dbReference type="ARBA" id="ARBA00023136"/>
    </source>
</evidence>
<gene>
    <name evidence="15" type="ORF">WA1_35595</name>
</gene>
<keyword evidence="7 15" id="KW-0418">Kinase</keyword>
<evidence type="ECO:0000259" key="14">
    <source>
        <dbReference type="PROSITE" id="PS50885"/>
    </source>
</evidence>
<dbReference type="PANTHER" id="PTHR45436:SF5">
    <property type="entry name" value="SENSOR HISTIDINE KINASE TRCS"/>
    <property type="match status" value="1"/>
</dbReference>
<dbReference type="FunFam" id="3.30.565.10:FF:000006">
    <property type="entry name" value="Sensor histidine kinase WalK"/>
    <property type="match status" value="1"/>
</dbReference>
<keyword evidence="6 12" id="KW-0812">Transmembrane</keyword>
<dbReference type="PROSITE" id="PS50885">
    <property type="entry name" value="HAMP"/>
    <property type="match status" value="1"/>
</dbReference>